<reference evidence="2 3" key="1">
    <citation type="submission" date="2016-12" db="EMBL/GenBank/DDBJ databases">
        <authorList>
            <person name="Song W.-J."/>
            <person name="Kurnit D.M."/>
        </authorList>
    </citation>
    <scope>NUCLEOTIDE SEQUENCE [LARGE SCALE GENOMIC DNA]</scope>
    <source>
        <strain evidence="2 3">CGMCC 1.10808</strain>
    </source>
</reference>
<dbReference type="EMBL" id="FRDL01000004">
    <property type="protein sequence ID" value="SHN66108.1"/>
    <property type="molecule type" value="Genomic_DNA"/>
</dbReference>
<sequence>MTRGRGAATRATGAVLAGAAVLLSGAPAPARAPGAADRPSLNLYGVTGLIDMPSAQSQPDGQASLTTSWFGGYLRNTFHFQALPRLEGTFRYAIIDEFYDGGAALYDRSFDLKFRISDETALFPAVAIGLQDMLGTGVYSGEYIVATKHLTPDVTLTGGMGWGRFAELNGVENPLRWVASSAGKRERLTGDATGQVRLGQFFRGPNVGFFGGIEWRTPIEGLRLKAEYSPDRYTRERKFGGIEQRAPFNFGLEYRPFAGLELGAYAMYGTEFGLRATFTANPDAPMVPQDLDDGPAPIAPRRAAAAADERFGPVREMIDDLPAGPMPAGVGAVRLERAGPAGARWARARVQGYDCPADAARAIDAELGMVDGVTFVSPGGAAICSVVLRPAGRAWIEAAAREARVTALTADVAWHQDPKARAAALEALRAALAEEGLELAAARLEPTRAQIELRNPRYRHNAQAVGRAAARMAATLPPSVELFDVTLLESSLPTVTVQLRRSLLEDQAGDPDGARRSWLGARVFDADPDARPAPPPGAYPRLSWSLTPTVPVNLFDPDEPLRADLRLVASGAVELARGLSVTARGAKRVVGTLDQITRESNSTLPHVRSDFALYLREGDPALERLSADFLFKPAPAVFGRVSAGLLEPMFAGIGAELLWKRADLPLGLGVELNHVRQRDYDQRFGLLDYEVTTGHASVYWKTGWFGLEAQVDAGRYLAGDWGATFSLTRRFANGWEVGGFFTLTDVPFDEYGEGSFDKGIRVTIPFGWALPGENRSSFRSVLKPLTRDGGQRLEVDNRLWPMVRDSDRAALREQWGTFWK</sequence>
<dbReference type="AlphaFoldDB" id="A0A1M7T5Z5"/>
<proteinExistence type="predicted"/>
<feature type="signal peptide" evidence="1">
    <location>
        <begin position="1"/>
        <end position="32"/>
    </location>
</feature>
<accession>A0A1M7T5Z5</accession>
<name>A0A1M7T5Z5_9RHOB</name>
<dbReference type="Proteomes" id="UP000184066">
    <property type="component" value="Unassembled WGS sequence"/>
</dbReference>
<gene>
    <name evidence="2" type="ORF">SAMN05216200_104211</name>
</gene>
<dbReference type="Pfam" id="PF06082">
    <property type="entry name" value="YjbH"/>
    <property type="match status" value="1"/>
</dbReference>
<keyword evidence="3" id="KW-1185">Reference proteome</keyword>
<dbReference type="OrthoDB" id="19542at2"/>
<dbReference type="RefSeq" id="WP_072747162.1">
    <property type="nucleotide sequence ID" value="NZ_FOHL01000004.1"/>
</dbReference>
<feature type="chain" id="PRO_5009929354" evidence="1">
    <location>
        <begin position="33"/>
        <end position="820"/>
    </location>
</feature>
<dbReference type="STRING" id="1189325.SAMN04488119_104211"/>
<organism evidence="2 3">
    <name type="scientific">Oceanicella actignis</name>
    <dbReference type="NCBI Taxonomy" id="1189325"/>
    <lineage>
        <taxon>Bacteria</taxon>
        <taxon>Pseudomonadati</taxon>
        <taxon>Pseudomonadota</taxon>
        <taxon>Alphaproteobacteria</taxon>
        <taxon>Rhodobacterales</taxon>
        <taxon>Paracoccaceae</taxon>
        <taxon>Oceanicella</taxon>
    </lineage>
</organism>
<dbReference type="InterPro" id="IPR010344">
    <property type="entry name" value="YbjH"/>
</dbReference>
<keyword evidence="1" id="KW-0732">Signal</keyword>
<evidence type="ECO:0000313" key="3">
    <source>
        <dbReference type="Proteomes" id="UP000184066"/>
    </source>
</evidence>
<evidence type="ECO:0000313" key="2">
    <source>
        <dbReference type="EMBL" id="SHN66108.1"/>
    </source>
</evidence>
<protein>
    <submittedName>
        <fullName evidence="2">Exopolysaccharide biosynthesis protein YbjH</fullName>
    </submittedName>
</protein>
<evidence type="ECO:0000256" key="1">
    <source>
        <dbReference type="SAM" id="SignalP"/>
    </source>
</evidence>